<dbReference type="GO" id="GO:0042597">
    <property type="term" value="C:periplasmic space"/>
    <property type="evidence" value="ECO:0007669"/>
    <property type="project" value="UniProtKB-ARBA"/>
</dbReference>
<dbReference type="PIRSF" id="PIRSF002741">
    <property type="entry name" value="MppA"/>
    <property type="match status" value="1"/>
</dbReference>
<dbReference type="GO" id="GO:0043190">
    <property type="term" value="C:ATP-binding cassette (ABC) transporter complex"/>
    <property type="evidence" value="ECO:0007669"/>
    <property type="project" value="InterPro"/>
</dbReference>
<evidence type="ECO:0000313" key="6">
    <source>
        <dbReference type="Proteomes" id="UP000760819"/>
    </source>
</evidence>
<sequence>IKQMAWERTGDRSIRICTVRDREEIASLANKCSGATGEKPILANFLELISIKIVPEHLAGDLNSRTINSPEPYLNRFPVGTGPYKFAGAETGVLSLVSNTDYYGKIPSISQIKFKLFKTEEQANTALQNGEIHSLATSSTEYSRQNGGYPQVLVNKSPVLQNQYWAVYFNLRKNPDGEALGPEFFQDVTVRRAISSAVNRQKILENLDNVGVEAKGPISTLSEFYNPNAGEYDYDVSVANQLLDEAGWNVRDGDGIRIKDGDRMSFKLSYVDNYDRNKIARSIKEDLAVVGVELELDKRDLGDLTTTIVTPKLFDTLLYGMNTFVDPDRYELFHSTQSGKLNLSSYIGSDLTRKVEGRDLVDVPRVDKLLEQGRSFDPLDAKDKRRETYDRVQELIAADAPVIFLYQPQFIYYTNKRLQNVDLSGVSNLEQRFRNIASWTLVE</sequence>
<reference evidence="5" key="2">
    <citation type="journal article" date="2021" name="Microbiome">
        <title>Successional dynamics and alternative stable states in a saline activated sludge microbial community over 9 years.</title>
        <authorList>
            <person name="Wang Y."/>
            <person name="Ye J."/>
            <person name="Ju F."/>
            <person name="Liu L."/>
            <person name="Boyd J.A."/>
            <person name="Deng Y."/>
            <person name="Parks D.H."/>
            <person name="Jiang X."/>
            <person name="Yin X."/>
            <person name="Woodcroft B.J."/>
            <person name="Tyson G.W."/>
            <person name="Hugenholtz P."/>
            <person name="Polz M.F."/>
            <person name="Zhang T."/>
        </authorList>
    </citation>
    <scope>NUCLEOTIDE SEQUENCE</scope>
    <source>
        <strain evidence="5">HKST-UBA12</strain>
    </source>
</reference>
<dbReference type="InterPro" id="IPR039424">
    <property type="entry name" value="SBP_5"/>
</dbReference>
<evidence type="ECO:0000259" key="4">
    <source>
        <dbReference type="Pfam" id="PF00496"/>
    </source>
</evidence>
<dbReference type="PANTHER" id="PTHR30290">
    <property type="entry name" value="PERIPLASMIC BINDING COMPONENT OF ABC TRANSPORTER"/>
    <property type="match status" value="1"/>
</dbReference>
<evidence type="ECO:0000313" key="5">
    <source>
        <dbReference type="EMBL" id="MCA9379276.1"/>
    </source>
</evidence>
<dbReference type="EMBL" id="JAGQLI010000127">
    <property type="protein sequence ID" value="MCA9379276.1"/>
    <property type="molecule type" value="Genomic_DNA"/>
</dbReference>
<comment type="caution">
    <text evidence="5">The sequence shown here is derived from an EMBL/GenBank/DDBJ whole genome shotgun (WGS) entry which is preliminary data.</text>
</comment>
<protein>
    <recommendedName>
        <fullName evidence="4">Solute-binding protein family 5 domain-containing protein</fullName>
    </recommendedName>
</protein>
<evidence type="ECO:0000256" key="2">
    <source>
        <dbReference type="ARBA" id="ARBA00022448"/>
    </source>
</evidence>
<feature type="non-terminal residue" evidence="5">
    <location>
        <position position="1"/>
    </location>
</feature>
<accession>A0A955L0C4</accession>
<dbReference type="Gene3D" id="3.40.190.10">
    <property type="entry name" value="Periplasmic binding protein-like II"/>
    <property type="match status" value="1"/>
</dbReference>
<comment type="similarity">
    <text evidence="1">Belongs to the bacterial solute-binding protein 5 family.</text>
</comment>
<proteinExistence type="inferred from homology"/>
<dbReference type="GO" id="GO:0015833">
    <property type="term" value="P:peptide transport"/>
    <property type="evidence" value="ECO:0007669"/>
    <property type="project" value="TreeGrafter"/>
</dbReference>
<dbReference type="Gene3D" id="3.10.105.10">
    <property type="entry name" value="Dipeptide-binding Protein, Domain 3"/>
    <property type="match status" value="1"/>
</dbReference>
<dbReference type="SUPFAM" id="SSF53850">
    <property type="entry name" value="Periplasmic binding protein-like II"/>
    <property type="match status" value="1"/>
</dbReference>
<keyword evidence="3" id="KW-0732">Signal</keyword>
<name>A0A955L0C4_9BACT</name>
<organism evidence="5 6">
    <name type="scientific">Candidatus Dojkabacteria bacterium</name>
    <dbReference type="NCBI Taxonomy" id="2099670"/>
    <lineage>
        <taxon>Bacteria</taxon>
        <taxon>Candidatus Dojkabacteria</taxon>
    </lineage>
</organism>
<dbReference type="Proteomes" id="UP000760819">
    <property type="component" value="Unassembled WGS sequence"/>
</dbReference>
<reference evidence="5" key="1">
    <citation type="submission" date="2020-04" db="EMBL/GenBank/DDBJ databases">
        <authorList>
            <person name="Zhang T."/>
        </authorList>
    </citation>
    <scope>NUCLEOTIDE SEQUENCE</scope>
    <source>
        <strain evidence="5">HKST-UBA12</strain>
    </source>
</reference>
<keyword evidence="2" id="KW-0813">Transport</keyword>
<gene>
    <name evidence="5" type="ORF">KC640_02510</name>
</gene>
<evidence type="ECO:0000256" key="1">
    <source>
        <dbReference type="ARBA" id="ARBA00005695"/>
    </source>
</evidence>
<dbReference type="GO" id="GO:1904680">
    <property type="term" value="F:peptide transmembrane transporter activity"/>
    <property type="evidence" value="ECO:0007669"/>
    <property type="project" value="TreeGrafter"/>
</dbReference>
<feature type="domain" description="Solute-binding protein family 5" evidence="4">
    <location>
        <begin position="68"/>
        <end position="328"/>
    </location>
</feature>
<dbReference type="PANTHER" id="PTHR30290:SF9">
    <property type="entry name" value="OLIGOPEPTIDE-BINDING PROTEIN APPA"/>
    <property type="match status" value="1"/>
</dbReference>
<dbReference type="Gene3D" id="3.90.76.10">
    <property type="entry name" value="Dipeptide-binding Protein, Domain 1"/>
    <property type="match status" value="1"/>
</dbReference>
<dbReference type="AlphaFoldDB" id="A0A955L0C4"/>
<dbReference type="InterPro" id="IPR000914">
    <property type="entry name" value="SBP_5_dom"/>
</dbReference>
<dbReference type="InterPro" id="IPR030678">
    <property type="entry name" value="Peptide/Ni-bd"/>
</dbReference>
<dbReference type="Pfam" id="PF00496">
    <property type="entry name" value="SBP_bac_5"/>
    <property type="match status" value="1"/>
</dbReference>
<evidence type="ECO:0000256" key="3">
    <source>
        <dbReference type="ARBA" id="ARBA00022729"/>
    </source>
</evidence>